<evidence type="ECO:0000256" key="7">
    <source>
        <dbReference type="ARBA" id="ARBA00023136"/>
    </source>
</evidence>
<dbReference type="EMBL" id="QKMR01000012">
    <property type="protein sequence ID" value="PYG87289.1"/>
    <property type="molecule type" value="Genomic_DNA"/>
</dbReference>
<evidence type="ECO:0000256" key="2">
    <source>
        <dbReference type="ARBA" id="ARBA00007776"/>
    </source>
</evidence>
<dbReference type="OrthoDB" id="9796616at2"/>
<evidence type="ECO:0000313" key="9">
    <source>
        <dbReference type="EMBL" id="PYG87289.1"/>
    </source>
</evidence>
<evidence type="ECO:0000256" key="4">
    <source>
        <dbReference type="ARBA" id="ARBA00022692"/>
    </source>
</evidence>
<reference evidence="9 10" key="1">
    <citation type="submission" date="2018-06" db="EMBL/GenBank/DDBJ databases">
        <title>Genomic Encyclopedia of Type Strains, Phase I: the one thousand microbial genomes (KMG-I) project.</title>
        <authorList>
            <person name="Kyrpides N."/>
        </authorList>
    </citation>
    <scope>NUCLEOTIDE SEQUENCE [LARGE SCALE GENOMIC DNA]</scope>
    <source>
        <strain evidence="9 10">DSM 19573</strain>
    </source>
</reference>
<keyword evidence="10" id="KW-1185">Reference proteome</keyword>
<name>A0A318XJV9_9FIRM</name>
<evidence type="ECO:0000256" key="1">
    <source>
        <dbReference type="ARBA" id="ARBA00004651"/>
    </source>
</evidence>
<dbReference type="Proteomes" id="UP000248132">
    <property type="component" value="Unassembled WGS sequence"/>
</dbReference>
<comment type="caution">
    <text evidence="9">The sequence shown here is derived from an EMBL/GenBank/DDBJ whole genome shotgun (WGS) entry which is preliminary data.</text>
</comment>
<feature type="transmembrane region" description="Helical" evidence="8">
    <location>
        <begin position="134"/>
        <end position="157"/>
    </location>
</feature>
<dbReference type="AlphaFoldDB" id="A0A318XJV9"/>
<keyword evidence="3" id="KW-1003">Cell membrane</keyword>
<comment type="similarity">
    <text evidence="2">Belongs to the MreD family.</text>
</comment>
<organism evidence="9 10">
    <name type="scientific">Ruminiclostridium sufflavum DSM 19573</name>
    <dbReference type="NCBI Taxonomy" id="1121337"/>
    <lineage>
        <taxon>Bacteria</taxon>
        <taxon>Bacillati</taxon>
        <taxon>Bacillota</taxon>
        <taxon>Clostridia</taxon>
        <taxon>Eubacteriales</taxon>
        <taxon>Oscillospiraceae</taxon>
        <taxon>Ruminiclostridium</taxon>
    </lineage>
</organism>
<feature type="transmembrane region" description="Helical" evidence="8">
    <location>
        <begin position="97"/>
        <end position="122"/>
    </location>
</feature>
<keyword evidence="5" id="KW-0133">Cell shape</keyword>
<proteinExistence type="inferred from homology"/>
<comment type="subcellular location">
    <subcellularLocation>
        <location evidence="1">Cell membrane</location>
        <topology evidence="1">Multi-pass membrane protein</topology>
    </subcellularLocation>
</comment>
<keyword evidence="6 8" id="KW-1133">Transmembrane helix</keyword>
<dbReference type="GO" id="GO:0005886">
    <property type="term" value="C:plasma membrane"/>
    <property type="evidence" value="ECO:0007669"/>
    <property type="project" value="UniProtKB-SubCell"/>
</dbReference>
<dbReference type="GO" id="GO:0008360">
    <property type="term" value="P:regulation of cell shape"/>
    <property type="evidence" value="ECO:0007669"/>
    <property type="project" value="UniProtKB-KW"/>
</dbReference>
<evidence type="ECO:0000256" key="8">
    <source>
        <dbReference type="SAM" id="Phobius"/>
    </source>
</evidence>
<dbReference type="NCBIfam" id="TIGR03426">
    <property type="entry name" value="shape_MreD"/>
    <property type="match status" value="1"/>
</dbReference>
<dbReference type="Pfam" id="PF04093">
    <property type="entry name" value="MreD"/>
    <property type="match status" value="1"/>
</dbReference>
<protein>
    <submittedName>
        <fullName evidence="9">Rod shape-determining protein MreD</fullName>
    </submittedName>
</protein>
<evidence type="ECO:0000313" key="10">
    <source>
        <dbReference type="Proteomes" id="UP000248132"/>
    </source>
</evidence>
<evidence type="ECO:0000256" key="6">
    <source>
        <dbReference type="ARBA" id="ARBA00022989"/>
    </source>
</evidence>
<dbReference type="PIRSF" id="PIRSF037497">
    <property type="entry name" value="MreD_Clostridium/Treponema_prd"/>
    <property type="match status" value="1"/>
</dbReference>
<sequence>MRNKIIFYTILVFTFVMVQVTILNFISISGVSPNILIILIVSISLLEGRTHGAAVGFSTGLCLDAVIGISLGFNSLLGMLLGFALGNINRRFFKENIFVMAICTFISTILYECAAIAGSYIYGLNISFLSAVKAVAFPEAVINSILGAILFFIIAQINKRWFYNESKNRY</sequence>
<dbReference type="InterPro" id="IPR017225">
    <property type="entry name" value="Cell_shape_determin_MreD_prd"/>
</dbReference>
<keyword evidence="7 8" id="KW-0472">Membrane</keyword>
<keyword evidence="4 8" id="KW-0812">Transmembrane</keyword>
<evidence type="ECO:0000256" key="5">
    <source>
        <dbReference type="ARBA" id="ARBA00022960"/>
    </source>
</evidence>
<evidence type="ECO:0000256" key="3">
    <source>
        <dbReference type="ARBA" id="ARBA00022475"/>
    </source>
</evidence>
<dbReference type="InterPro" id="IPR007227">
    <property type="entry name" value="Cell_shape_determining_MreD"/>
</dbReference>
<gene>
    <name evidence="9" type="ORF">LY28_02194</name>
</gene>
<dbReference type="RefSeq" id="WP_110462224.1">
    <property type="nucleotide sequence ID" value="NZ_QKMR01000012.1"/>
</dbReference>
<feature type="transmembrane region" description="Helical" evidence="8">
    <location>
        <begin position="65"/>
        <end position="85"/>
    </location>
</feature>
<accession>A0A318XJV9</accession>